<dbReference type="InterPro" id="IPR016160">
    <property type="entry name" value="Ald_DH_CS_CYS"/>
</dbReference>
<keyword evidence="1 3" id="KW-0560">Oxidoreductase</keyword>
<evidence type="ECO:0000256" key="1">
    <source>
        <dbReference type="ARBA" id="ARBA00023002"/>
    </source>
</evidence>
<evidence type="ECO:0000256" key="2">
    <source>
        <dbReference type="PROSITE-ProRule" id="PRU10007"/>
    </source>
</evidence>
<dbReference type="InterPro" id="IPR016163">
    <property type="entry name" value="Ald_DH_C"/>
</dbReference>
<proteinExistence type="inferred from homology"/>
<dbReference type="EMBL" id="JAQQFN010000023">
    <property type="protein sequence ID" value="MFL9886705.1"/>
    <property type="molecule type" value="Genomic_DNA"/>
</dbReference>
<feature type="active site" evidence="2">
    <location>
        <position position="267"/>
    </location>
</feature>
<keyword evidence="6" id="KW-1185">Reference proteome</keyword>
<dbReference type="PANTHER" id="PTHR11699">
    <property type="entry name" value="ALDEHYDE DEHYDROGENASE-RELATED"/>
    <property type="match status" value="1"/>
</dbReference>
<dbReference type="Pfam" id="PF00171">
    <property type="entry name" value="Aldedh"/>
    <property type="match status" value="1"/>
</dbReference>
<dbReference type="Gene3D" id="3.40.309.10">
    <property type="entry name" value="Aldehyde Dehydrogenase, Chain A, domain 2"/>
    <property type="match status" value="1"/>
</dbReference>
<evidence type="ECO:0000313" key="5">
    <source>
        <dbReference type="EMBL" id="MFL9886705.1"/>
    </source>
</evidence>
<dbReference type="Proteomes" id="UP001629249">
    <property type="component" value="Unassembled WGS sequence"/>
</dbReference>
<reference evidence="5 6" key="1">
    <citation type="journal article" date="2024" name="Chem. Sci.">
        <title>Discovery of megapolipeptins by genome mining of a Burkholderiales bacteria collection.</title>
        <authorList>
            <person name="Paulo B.S."/>
            <person name="Recchia M.J.J."/>
            <person name="Lee S."/>
            <person name="Fergusson C.H."/>
            <person name="Romanowski S.B."/>
            <person name="Hernandez A."/>
            <person name="Krull N."/>
            <person name="Liu D.Y."/>
            <person name="Cavanagh H."/>
            <person name="Bos A."/>
            <person name="Gray C.A."/>
            <person name="Murphy B.T."/>
            <person name="Linington R.G."/>
            <person name="Eustaquio A.S."/>
        </authorList>
    </citation>
    <scope>NUCLEOTIDE SEQUENCE [LARGE SCALE GENOMIC DNA]</scope>
    <source>
        <strain evidence="5 6">RL16-012-BIC-B</strain>
    </source>
</reference>
<accession>A0ABW8ZV78</accession>
<evidence type="ECO:0000313" key="6">
    <source>
        <dbReference type="Proteomes" id="UP001629249"/>
    </source>
</evidence>
<dbReference type="InterPro" id="IPR029510">
    <property type="entry name" value="Ald_DH_CS_GLU"/>
</dbReference>
<gene>
    <name evidence="5" type="ORF">PQR66_26925</name>
</gene>
<feature type="domain" description="Aldehyde dehydrogenase" evidence="4">
    <location>
        <begin position="29"/>
        <end position="493"/>
    </location>
</feature>
<comment type="caution">
    <text evidence="5">The sequence shown here is derived from an EMBL/GenBank/DDBJ whole genome shotgun (WGS) entry which is preliminary data.</text>
</comment>
<dbReference type="InterPro" id="IPR016162">
    <property type="entry name" value="Ald_DH_N"/>
</dbReference>
<comment type="similarity">
    <text evidence="3">Belongs to the aldehyde dehydrogenase family.</text>
</comment>
<dbReference type="InterPro" id="IPR015590">
    <property type="entry name" value="Aldehyde_DH_dom"/>
</dbReference>
<dbReference type="PROSITE" id="PS00070">
    <property type="entry name" value="ALDEHYDE_DEHYDR_CYS"/>
    <property type="match status" value="1"/>
</dbReference>
<evidence type="ECO:0000259" key="4">
    <source>
        <dbReference type="Pfam" id="PF00171"/>
    </source>
</evidence>
<evidence type="ECO:0000256" key="3">
    <source>
        <dbReference type="RuleBase" id="RU003345"/>
    </source>
</evidence>
<dbReference type="RefSeq" id="WP_408330412.1">
    <property type="nucleotide sequence ID" value="NZ_JAQQFH010000015.1"/>
</dbReference>
<dbReference type="Gene3D" id="3.40.605.10">
    <property type="entry name" value="Aldehyde Dehydrogenase, Chain A, domain 1"/>
    <property type="match status" value="1"/>
</dbReference>
<dbReference type="PROSITE" id="PS00687">
    <property type="entry name" value="ALDEHYDE_DEHYDR_GLU"/>
    <property type="match status" value="1"/>
</dbReference>
<name>A0ABW8ZV78_9BURK</name>
<dbReference type="SUPFAM" id="SSF53720">
    <property type="entry name" value="ALDH-like"/>
    <property type="match status" value="1"/>
</dbReference>
<dbReference type="InterPro" id="IPR016161">
    <property type="entry name" value="Ald_DH/histidinol_DH"/>
</dbReference>
<sequence length="499" mass="53706">MNSIVTKADWQARAHALCIPDKPFINGRFVSSRSDSTFSPINPATGEEICKIGIGSSLDVDEAVASARDAYEDGRWRSAPPLRKKQVLLRIADLIEQHGDELALLDVLEMGKTISNARAELAFSSGFFRYYAEAVDKLYGDVVPSDLSTLGYHLYEPRGVVGAITPWNFPLIMASLKAAPILAAGNSLVLKPSEVASTSTLRLAELAVEAGLPPGVFNVVPGLGRTVGEAIGRHMDVDMLSFTGSTRTGRQLLRYSGESNGKALLLELGGKSPQVVGADMRPDLEAMVTQIIHEAFWNQGQWCVARSRLIVEESFHDELVDAIVRASEHLVPGDTLDPDTTFGAIATLGQMARVRSYIDAAYDEGARLLSPEGKIDGCFMAPMVFGDVSPTMKIAKEEIFGPVLSVLTFKTFDEALRIANDTSYGLAATVWTKNMTRAHAAVRDLRAGKLAVRSRPGGGEQTGFALSTEPWGSSGFGVEGGMSGLRSYCRLKGVEFVCG</sequence>
<protein>
    <submittedName>
        <fullName evidence="5">Aldehyde dehydrogenase family protein</fullName>
    </submittedName>
</protein>
<organism evidence="5 6">
    <name type="scientific">Paraburkholderia agricolaris</name>
    <dbReference type="NCBI Taxonomy" id="2152888"/>
    <lineage>
        <taxon>Bacteria</taxon>
        <taxon>Pseudomonadati</taxon>
        <taxon>Pseudomonadota</taxon>
        <taxon>Betaproteobacteria</taxon>
        <taxon>Burkholderiales</taxon>
        <taxon>Burkholderiaceae</taxon>
        <taxon>Paraburkholderia</taxon>
    </lineage>
</organism>